<protein>
    <recommendedName>
        <fullName evidence="4">BTB domain-containing protein</fullName>
    </recommendedName>
</protein>
<comment type="caution">
    <text evidence="2">The sequence shown here is derived from an EMBL/GenBank/DDBJ whole genome shotgun (WGS) entry which is preliminary data.</text>
</comment>
<dbReference type="Proteomes" id="UP001278500">
    <property type="component" value="Unassembled WGS sequence"/>
</dbReference>
<reference evidence="2" key="1">
    <citation type="journal article" date="2023" name="Mol. Phylogenet. Evol.">
        <title>Genome-scale phylogeny and comparative genomics of the fungal order Sordariales.</title>
        <authorList>
            <person name="Hensen N."/>
            <person name="Bonometti L."/>
            <person name="Westerberg I."/>
            <person name="Brannstrom I.O."/>
            <person name="Guillou S."/>
            <person name="Cros-Aarteil S."/>
            <person name="Calhoun S."/>
            <person name="Haridas S."/>
            <person name="Kuo A."/>
            <person name="Mondo S."/>
            <person name="Pangilinan J."/>
            <person name="Riley R."/>
            <person name="LaButti K."/>
            <person name="Andreopoulos B."/>
            <person name="Lipzen A."/>
            <person name="Chen C."/>
            <person name="Yan M."/>
            <person name="Daum C."/>
            <person name="Ng V."/>
            <person name="Clum A."/>
            <person name="Steindorff A."/>
            <person name="Ohm R.A."/>
            <person name="Martin F."/>
            <person name="Silar P."/>
            <person name="Natvig D.O."/>
            <person name="Lalanne C."/>
            <person name="Gautier V."/>
            <person name="Ament-Velasquez S.L."/>
            <person name="Kruys A."/>
            <person name="Hutchinson M.I."/>
            <person name="Powell A.J."/>
            <person name="Barry K."/>
            <person name="Miller A.N."/>
            <person name="Grigoriev I.V."/>
            <person name="Debuchy R."/>
            <person name="Gladieux P."/>
            <person name="Hiltunen Thoren M."/>
            <person name="Johannesson H."/>
        </authorList>
    </citation>
    <scope>NUCLEOTIDE SEQUENCE</scope>
    <source>
        <strain evidence="2">CBS 560.94</strain>
    </source>
</reference>
<dbReference type="InterPro" id="IPR011333">
    <property type="entry name" value="SKP1/BTB/POZ_sf"/>
</dbReference>
<keyword evidence="1" id="KW-0812">Transmembrane</keyword>
<dbReference type="GeneID" id="87866312"/>
<evidence type="ECO:0000313" key="2">
    <source>
        <dbReference type="EMBL" id="KAK3343133.1"/>
    </source>
</evidence>
<proteinExistence type="predicted"/>
<keyword evidence="3" id="KW-1185">Reference proteome</keyword>
<keyword evidence="1" id="KW-1133">Transmembrane helix</keyword>
<dbReference type="CDD" id="cd18186">
    <property type="entry name" value="BTB_POZ_ZBTB_KLHL-like"/>
    <property type="match status" value="1"/>
</dbReference>
<feature type="transmembrane region" description="Helical" evidence="1">
    <location>
        <begin position="378"/>
        <end position="401"/>
    </location>
</feature>
<name>A0AAE0JE38_9PEZI</name>
<dbReference type="AlphaFoldDB" id="A0AAE0JE38"/>
<accession>A0AAE0JE38</accession>
<organism evidence="2 3">
    <name type="scientific">Neurospora tetraspora</name>
    <dbReference type="NCBI Taxonomy" id="94610"/>
    <lineage>
        <taxon>Eukaryota</taxon>
        <taxon>Fungi</taxon>
        <taxon>Dikarya</taxon>
        <taxon>Ascomycota</taxon>
        <taxon>Pezizomycotina</taxon>
        <taxon>Sordariomycetes</taxon>
        <taxon>Sordariomycetidae</taxon>
        <taxon>Sordariales</taxon>
        <taxon>Sordariaceae</taxon>
        <taxon>Neurospora</taxon>
    </lineage>
</organism>
<sequence>MDDKTNYITEDYRESSDIEENPNRVISATGDIILVVGAPDSEDQQLRLRVQSAILREASTVFRAMLSPPWIESKGISAENPKEIHLPEDDPEAMETVCLALHFLNNDVDPETSGLMMLHVAILIDKYDLMNAMHFVITTWFQQPKQHRTPEDAMYRIAAAWVLQNEDFFAINTWIVMVTHHSSYADFATLKLLKDTLPPRLFVLLTERTAYLRSRILDAIFKETGYKKADTRLSTDCNCTWKRSLQDRFRKIWHSFNDESPRPEDSWTTPHFSILEMIERLKPLADEQRAFRSGWCVDKQARHVENTPIELGLDTSTIYQRLPGWTENETSLCLWCVRDEDLSDRFSPCIHWDGRSDDDDHPRLSAMNLLGIRWGRSWMVFLMPIMAMIGLMRSMTVAEAVRREAGRSFGRWRNEGSR</sequence>
<reference evidence="2" key="2">
    <citation type="submission" date="2023-06" db="EMBL/GenBank/DDBJ databases">
        <authorList>
            <consortium name="Lawrence Berkeley National Laboratory"/>
            <person name="Haridas S."/>
            <person name="Hensen N."/>
            <person name="Bonometti L."/>
            <person name="Westerberg I."/>
            <person name="Brannstrom I.O."/>
            <person name="Guillou S."/>
            <person name="Cros-Aarteil S."/>
            <person name="Calhoun S."/>
            <person name="Kuo A."/>
            <person name="Mondo S."/>
            <person name="Pangilinan J."/>
            <person name="Riley R."/>
            <person name="Labutti K."/>
            <person name="Andreopoulos B."/>
            <person name="Lipzen A."/>
            <person name="Chen C."/>
            <person name="Yanf M."/>
            <person name="Daum C."/>
            <person name="Ng V."/>
            <person name="Clum A."/>
            <person name="Steindorff A."/>
            <person name="Ohm R."/>
            <person name="Martin F."/>
            <person name="Silar P."/>
            <person name="Natvig D."/>
            <person name="Lalanne C."/>
            <person name="Gautier V."/>
            <person name="Ament-Velasquez S.L."/>
            <person name="Kruys A."/>
            <person name="Hutchinson M.I."/>
            <person name="Powell A.J."/>
            <person name="Barry K."/>
            <person name="Miller A.N."/>
            <person name="Grigoriev I.V."/>
            <person name="Debuchy R."/>
            <person name="Gladieux P."/>
            <person name="Thoren M.H."/>
            <person name="Johannesson H."/>
        </authorList>
    </citation>
    <scope>NUCLEOTIDE SEQUENCE</scope>
    <source>
        <strain evidence="2">CBS 560.94</strain>
    </source>
</reference>
<evidence type="ECO:0000313" key="3">
    <source>
        <dbReference type="Proteomes" id="UP001278500"/>
    </source>
</evidence>
<keyword evidence="1" id="KW-0472">Membrane</keyword>
<dbReference type="RefSeq" id="XP_062680926.1">
    <property type="nucleotide sequence ID" value="XM_062829158.1"/>
</dbReference>
<gene>
    <name evidence="2" type="ORF">B0H65DRAFT_540651</name>
</gene>
<dbReference type="EMBL" id="JAUEPP010000005">
    <property type="protein sequence ID" value="KAK3343133.1"/>
    <property type="molecule type" value="Genomic_DNA"/>
</dbReference>
<dbReference type="Gene3D" id="3.30.710.10">
    <property type="entry name" value="Potassium Channel Kv1.1, Chain A"/>
    <property type="match status" value="1"/>
</dbReference>
<evidence type="ECO:0000256" key="1">
    <source>
        <dbReference type="SAM" id="Phobius"/>
    </source>
</evidence>
<evidence type="ECO:0008006" key="4">
    <source>
        <dbReference type="Google" id="ProtNLM"/>
    </source>
</evidence>